<feature type="region of interest" description="Disordered" evidence="1">
    <location>
        <begin position="155"/>
        <end position="230"/>
    </location>
</feature>
<evidence type="ECO:0000256" key="1">
    <source>
        <dbReference type="SAM" id="MobiDB-lite"/>
    </source>
</evidence>
<feature type="transmembrane region" description="Helical" evidence="2">
    <location>
        <begin position="53"/>
        <end position="75"/>
    </location>
</feature>
<feature type="compositionally biased region" description="Basic and acidic residues" evidence="1">
    <location>
        <begin position="161"/>
        <end position="187"/>
    </location>
</feature>
<protein>
    <submittedName>
        <fullName evidence="3">Uncharacterized protein</fullName>
    </submittedName>
</protein>
<evidence type="ECO:0000313" key="4">
    <source>
        <dbReference type="Proteomes" id="UP000182229"/>
    </source>
</evidence>
<dbReference type="STRING" id="83449.BON30_09575"/>
<feature type="transmembrane region" description="Helical" evidence="2">
    <location>
        <begin position="87"/>
        <end position="108"/>
    </location>
</feature>
<feature type="transmembrane region" description="Helical" evidence="2">
    <location>
        <begin position="120"/>
        <end position="137"/>
    </location>
</feature>
<keyword evidence="2" id="KW-0812">Transmembrane</keyword>
<dbReference type="EMBL" id="MPIN01000002">
    <property type="protein sequence ID" value="OJH41132.1"/>
    <property type="molecule type" value="Genomic_DNA"/>
</dbReference>
<sequence>MSSSKAFLEPLRVRIRRFQFTVGLGFLALILGSIVSVALSQRLIGRVQALPFGYVRFAIGLGVQNLWVLAVLPLLSYGAARIIELRPLSTAIGAALTGELFLVALQFVQDGIDGWVERGWVVLSLEAAVFALGIWLTHRAIQRGRRDAALQAEQARQRAASRKDEYAEFLREAERAGEKSAQRDAQKTEVPGGTPETPSPAPQQPAAPPEAPPSEPIEPTTGEPSKTPVV</sequence>
<reference evidence="3 4" key="2">
    <citation type="submission" date="2016-12" db="EMBL/GenBank/DDBJ databases">
        <title>Draft Genome Sequence of Cystobacter ferrugineus Strain Cbfe23.</title>
        <authorList>
            <person name="Akbar S."/>
            <person name="Dowd S.E."/>
            <person name="Stevens D.C."/>
        </authorList>
    </citation>
    <scope>NUCLEOTIDE SEQUENCE [LARGE SCALE GENOMIC DNA]</scope>
    <source>
        <strain evidence="3 4">Cbfe23</strain>
    </source>
</reference>
<evidence type="ECO:0000313" key="3">
    <source>
        <dbReference type="EMBL" id="OJH41132.1"/>
    </source>
</evidence>
<reference evidence="4" key="1">
    <citation type="submission" date="2016-11" db="EMBL/GenBank/DDBJ databases">
        <authorList>
            <person name="Shukria A."/>
            <person name="Stevens D.C."/>
        </authorList>
    </citation>
    <scope>NUCLEOTIDE SEQUENCE [LARGE SCALE GENOMIC DNA]</scope>
    <source>
        <strain evidence="4">Cbfe23</strain>
    </source>
</reference>
<dbReference type="AlphaFoldDB" id="A0A1L9BFS8"/>
<keyword evidence="4" id="KW-1185">Reference proteome</keyword>
<keyword evidence="2" id="KW-0472">Membrane</keyword>
<organism evidence="3 4">
    <name type="scientific">Cystobacter ferrugineus</name>
    <dbReference type="NCBI Taxonomy" id="83449"/>
    <lineage>
        <taxon>Bacteria</taxon>
        <taxon>Pseudomonadati</taxon>
        <taxon>Myxococcota</taxon>
        <taxon>Myxococcia</taxon>
        <taxon>Myxococcales</taxon>
        <taxon>Cystobacterineae</taxon>
        <taxon>Archangiaceae</taxon>
        <taxon>Cystobacter</taxon>
    </lineage>
</organism>
<comment type="caution">
    <text evidence="3">The sequence shown here is derived from an EMBL/GenBank/DDBJ whole genome shotgun (WGS) entry which is preliminary data.</text>
</comment>
<keyword evidence="2" id="KW-1133">Transmembrane helix</keyword>
<feature type="compositionally biased region" description="Pro residues" evidence="1">
    <location>
        <begin position="197"/>
        <end position="216"/>
    </location>
</feature>
<dbReference type="RefSeq" id="WP_071897566.1">
    <property type="nucleotide sequence ID" value="NZ_MPIN01000002.1"/>
</dbReference>
<dbReference type="Proteomes" id="UP000182229">
    <property type="component" value="Unassembled WGS sequence"/>
</dbReference>
<gene>
    <name evidence="3" type="ORF">BON30_09575</name>
</gene>
<accession>A0A1L9BFS8</accession>
<name>A0A1L9BFS8_9BACT</name>
<feature type="transmembrane region" description="Helical" evidence="2">
    <location>
        <begin position="20"/>
        <end position="41"/>
    </location>
</feature>
<evidence type="ECO:0000256" key="2">
    <source>
        <dbReference type="SAM" id="Phobius"/>
    </source>
</evidence>
<dbReference type="OrthoDB" id="5525244at2"/>
<proteinExistence type="predicted"/>